<feature type="non-terminal residue" evidence="1">
    <location>
        <position position="1"/>
    </location>
</feature>
<evidence type="ECO:0000313" key="2">
    <source>
        <dbReference type="Proteomes" id="UP000246991"/>
    </source>
</evidence>
<gene>
    <name evidence="1" type="ORF">C7212DRAFT_305199</name>
</gene>
<protein>
    <submittedName>
        <fullName evidence="1">Uncharacterized protein</fullName>
    </submittedName>
</protein>
<dbReference type="Proteomes" id="UP000246991">
    <property type="component" value="Unassembled WGS sequence"/>
</dbReference>
<reference evidence="1 2" key="1">
    <citation type="submission" date="2018-03" db="EMBL/GenBank/DDBJ databases">
        <title>Genomes of Pezizomycetes fungi and the evolution of truffles.</title>
        <authorList>
            <person name="Murat C."/>
            <person name="Payen T."/>
            <person name="Noel B."/>
            <person name="Kuo A."/>
            <person name="Martin F.M."/>
        </authorList>
    </citation>
    <scope>NUCLEOTIDE SEQUENCE [LARGE SCALE GENOMIC DNA]</scope>
    <source>
        <strain evidence="1">091103-1</strain>
    </source>
</reference>
<accession>A0A317SZ64</accession>
<proteinExistence type="predicted"/>
<name>A0A317SZ64_9PEZI</name>
<evidence type="ECO:0000313" key="1">
    <source>
        <dbReference type="EMBL" id="PWW79748.1"/>
    </source>
</evidence>
<dbReference type="AlphaFoldDB" id="A0A317SZ64"/>
<keyword evidence="2" id="KW-1185">Reference proteome</keyword>
<organism evidence="1 2">
    <name type="scientific">Tuber magnatum</name>
    <name type="common">white Piedmont truffle</name>
    <dbReference type="NCBI Taxonomy" id="42249"/>
    <lineage>
        <taxon>Eukaryota</taxon>
        <taxon>Fungi</taxon>
        <taxon>Dikarya</taxon>
        <taxon>Ascomycota</taxon>
        <taxon>Pezizomycotina</taxon>
        <taxon>Pezizomycetes</taxon>
        <taxon>Pezizales</taxon>
        <taxon>Tuberaceae</taxon>
        <taxon>Tuber</taxon>
    </lineage>
</organism>
<comment type="caution">
    <text evidence="1">The sequence shown here is derived from an EMBL/GenBank/DDBJ whole genome shotgun (WGS) entry which is preliminary data.</text>
</comment>
<sequence length="168" mass="18913">YGIPLVSCVEYRYCSVRVSQQALLPPTPATEKERKQKKYLHPEEHFTLQHSYIRARTPSTGIVQLCYGGTLRLHTYSYCTTGTVTTHRTVFRGQAQLSHSQASKRAGKASMKRTKGIDQTLAIHPPNREKKKRTEEEIQTLSNPTGVLLMILDPDRTTVPTCTVGGVW</sequence>
<dbReference type="EMBL" id="PYWC01000006">
    <property type="protein sequence ID" value="PWW79748.1"/>
    <property type="molecule type" value="Genomic_DNA"/>
</dbReference>